<feature type="region of interest" description="Disordered" evidence="1">
    <location>
        <begin position="168"/>
        <end position="197"/>
    </location>
</feature>
<comment type="caution">
    <text evidence="3">The sequence shown here is derived from an EMBL/GenBank/DDBJ whole genome shotgun (WGS) entry which is preliminary data.</text>
</comment>
<keyword evidence="4" id="KW-1185">Reference proteome</keyword>
<keyword evidence="2" id="KW-0732">Signal</keyword>
<gene>
    <name evidence="3" type="ORF">EDC35_101181</name>
</gene>
<organism evidence="3 4">
    <name type="scientific">Thiobaca trueperi</name>
    <dbReference type="NCBI Taxonomy" id="127458"/>
    <lineage>
        <taxon>Bacteria</taxon>
        <taxon>Pseudomonadati</taxon>
        <taxon>Pseudomonadota</taxon>
        <taxon>Gammaproteobacteria</taxon>
        <taxon>Chromatiales</taxon>
        <taxon>Chromatiaceae</taxon>
        <taxon>Thiobaca</taxon>
    </lineage>
</organism>
<evidence type="ECO:0008006" key="5">
    <source>
        <dbReference type="Google" id="ProtNLM"/>
    </source>
</evidence>
<dbReference type="AlphaFoldDB" id="A0A4R3N5Y3"/>
<proteinExistence type="predicted"/>
<dbReference type="EMBL" id="SMAO01000001">
    <property type="protein sequence ID" value="TCT23867.1"/>
    <property type="molecule type" value="Genomic_DNA"/>
</dbReference>
<accession>A0A4R3N5Y3</accession>
<evidence type="ECO:0000313" key="4">
    <source>
        <dbReference type="Proteomes" id="UP000295717"/>
    </source>
</evidence>
<feature type="compositionally biased region" description="Polar residues" evidence="1">
    <location>
        <begin position="260"/>
        <end position="277"/>
    </location>
</feature>
<feature type="region of interest" description="Disordered" evidence="1">
    <location>
        <begin position="323"/>
        <end position="356"/>
    </location>
</feature>
<feature type="signal peptide" evidence="2">
    <location>
        <begin position="1"/>
        <end position="21"/>
    </location>
</feature>
<feature type="region of interest" description="Disordered" evidence="1">
    <location>
        <begin position="223"/>
        <end position="277"/>
    </location>
</feature>
<evidence type="ECO:0000256" key="1">
    <source>
        <dbReference type="SAM" id="MobiDB-lite"/>
    </source>
</evidence>
<protein>
    <recommendedName>
        <fullName evidence="5">PASTA domain-containing protein</fullName>
    </recommendedName>
</protein>
<feature type="chain" id="PRO_5020569640" description="PASTA domain-containing protein" evidence="2">
    <location>
        <begin position="22"/>
        <end position="438"/>
    </location>
</feature>
<feature type="compositionally biased region" description="Basic and acidic residues" evidence="1">
    <location>
        <begin position="179"/>
        <end position="189"/>
    </location>
</feature>
<evidence type="ECO:0000256" key="2">
    <source>
        <dbReference type="SAM" id="SignalP"/>
    </source>
</evidence>
<name>A0A4R3N5Y3_9GAMM</name>
<dbReference type="Proteomes" id="UP000295717">
    <property type="component" value="Unassembled WGS sequence"/>
</dbReference>
<evidence type="ECO:0000313" key="3">
    <source>
        <dbReference type="EMBL" id="TCT23867.1"/>
    </source>
</evidence>
<reference evidence="3 4" key="1">
    <citation type="submission" date="2019-03" db="EMBL/GenBank/DDBJ databases">
        <title>Genomic Encyclopedia of Type Strains, Phase IV (KMG-IV): sequencing the most valuable type-strain genomes for metagenomic binning, comparative biology and taxonomic classification.</title>
        <authorList>
            <person name="Goeker M."/>
        </authorList>
    </citation>
    <scope>NUCLEOTIDE SEQUENCE [LARGE SCALE GENOMIC DNA]</scope>
    <source>
        <strain evidence="3 4">DSM 13587</strain>
    </source>
</reference>
<sequence>MKVRLLASVCCLAAISTLLEGCAGGATRPDSPAAPVAAAQMDISNLPQMMLSGASTAEVKALAMGAARSKGWIMSQSTPDRLIVQRPLDASTLAGLPSNVPVSPGTLMEVTSFFIDQSGGVNVATKAELVSQMPGQPAPTRIDYTDNFHEPLTQSLVSLRDAWSQHRGRLARAAPPEGGWKDPWSDDKGMTSTTTDGDAANQMTAEIDTDSAQQPALIAQTPPVPLAVSPPQPVQRAPEPARPAPEPRRLSSGGAPVVDASSSRSQTTPASRASQTSMMALPAVRAPAAKPAAPASAVKVSTAKPPAAPATVAKTPATKSAATAAAKAPAAKPSAPAAKTQTAKTPAAKASTAPATVAKAPAAKTAAAKPATAATPAAKKANWSAAAEKYARQKGCKVSGKGTQLIESRKDGEVHKISCTGTDSVLVKCQNGTCKGLL</sequence>
<feature type="compositionally biased region" description="Pro residues" evidence="1">
    <location>
        <begin position="223"/>
        <end position="233"/>
    </location>
</feature>